<accession>I3TFE0</accession>
<dbReference type="Pfam" id="PF00496">
    <property type="entry name" value="SBP_bac_5"/>
    <property type="match status" value="1"/>
</dbReference>
<feature type="domain" description="Solute-binding protein family 5" evidence="2">
    <location>
        <begin position="95"/>
        <end position="470"/>
    </location>
</feature>
<dbReference type="Gene3D" id="3.10.105.10">
    <property type="entry name" value="Dipeptide-binding Protein, Domain 3"/>
    <property type="match status" value="1"/>
</dbReference>
<dbReference type="GO" id="GO:1904680">
    <property type="term" value="F:peptide transmembrane transporter activity"/>
    <property type="evidence" value="ECO:0007669"/>
    <property type="project" value="TreeGrafter"/>
</dbReference>
<organism evidence="3 4">
    <name type="scientific">Thermogladius calderae (strain DSM 22663 / VKM B-2946 / 1633)</name>
    <dbReference type="NCBI Taxonomy" id="1184251"/>
    <lineage>
        <taxon>Archaea</taxon>
        <taxon>Thermoproteota</taxon>
        <taxon>Thermoprotei</taxon>
        <taxon>Desulfurococcales</taxon>
        <taxon>Desulfurococcaceae</taxon>
        <taxon>Thermogladius</taxon>
    </lineage>
</organism>
<dbReference type="SUPFAM" id="SSF53850">
    <property type="entry name" value="Periplasmic binding protein-like II"/>
    <property type="match status" value="1"/>
</dbReference>
<reference evidence="3 4" key="1">
    <citation type="journal article" date="2012" name="J. Bacteriol.">
        <title>Complete genome sequence of the hyperthermophilic cellulolytic Crenarchaeon 'Thermogladius cellulolyticus' 1633.</title>
        <authorList>
            <person name="Mardanov A.V."/>
            <person name="Kochetkova T.V."/>
            <person name="Beletsky A.V."/>
            <person name="Bonch-Osmolovskaya E.A."/>
            <person name="Ravin N.V."/>
            <person name="Skryabin K.G."/>
        </authorList>
    </citation>
    <scope>NUCLEOTIDE SEQUENCE [LARGE SCALE GENOMIC DNA]</scope>
    <source>
        <strain evidence="4">DSM 22663 / VKM B-2946 / 1633</strain>
    </source>
</reference>
<dbReference type="eggNOG" id="arCOG01534">
    <property type="taxonomic scope" value="Archaea"/>
</dbReference>
<sequence length="647" mass="72321">MGNIEARVLAPLIVFALLAQLAGALPLVSRAEAQRPTVFNYIIRDPNIVPGGVFRDPMMGEANTLNPWMYTTSWEYMILSVVYDTLTTVAPDGNIVGVLAKSWEVKDNGTVYIFHLYENASWHDGYPVTAEDVAFTYKFLRDYGNLTRFKDYAPYIKDAKALDNYTVEIDLTQPYAPFLTLVASSIFIVPEHIWSKIPPTQVPTYKNEPPIGSGPFIFKEHVPQQYYMLVANPKYHLGRPYIDTYVLPIIPNPDAMLLALKRGDVDDVTWSVPYATIPDLLKDPNIRIWNVTELGSRFMYFNCMRYPMSETLFRQAVHYAINLTEVVDVIYQGYALPGSLGKIPPIEQPWYDPNLPPKEVKYPFNLTKAAELLDQLGLKVGPDGWRTYPNGTPITLTIYSPAYDPLRVRVGELLASNLRKIGLNVKHMPLEWTTLVSKLLSGDFDMLIIGGLGSIDPDLLRQMFASNGTWNMGHCVIPGLDPLLQQQAVTPDIEARKKIVWRIEEILADYVPILNFVHQQFVFAYRVDRWAGWVLYPLAPPDNWFSLMSLYNIQAQQYKPSAPVVITYTTTPTATPTQYTTQYTTTTTLPTTTTTTTPTPTTTTAALTTTPTTAPASTGVPVAIVVAGVVAVLAAVAGAALYTSRRK</sequence>
<dbReference type="FunCoup" id="I3TFE0">
    <property type="interactions" value="19"/>
</dbReference>
<dbReference type="AlphaFoldDB" id="I3TFE0"/>
<evidence type="ECO:0000259" key="2">
    <source>
        <dbReference type="Pfam" id="PF00496"/>
    </source>
</evidence>
<evidence type="ECO:0000256" key="1">
    <source>
        <dbReference type="SAM" id="Phobius"/>
    </source>
</evidence>
<feature type="transmembrane region" description="Helical" evidence="1">
    <location>
        <begin position="620"/>
        <end position="642"/>
    </location>
</feature>
<dbReference type="STRING" id="1184251.TCELL_1055"/>
<dbReference type="Proteomes" id="UP000005270">
    <property type="component" value="Chromosome"/>
</dbReference>
<protein>
    <submittedName>
        <fullName evidence="3">Oligopeptide binding protein APPA</fullName>
    </submittedName>
</protein>
<dbReference type="Gene3D" id="3.40.190.10">
    <property type="entry name" value="Periplasmic binding protein-like II"/>
    <property type="match status" value="1"/>
</dbReference>
<dbReference type="CDD" id="cd00995">
    <property type="entry name" value="PBP2_NikA_DppA_OppA_like"/>
    <property type="match status" value="1"/>
</dbReference>
<gene>
    <name evidence="3" type="ordered locus">TCELL_1055</name>
</gene>
<keyword evidence="1" id="KW-0812">Transmembrane</keyword>
<keyword evidence="1" id="KW-1133">Transmembrane helix</keyword>
<proteinExistence type="predicted"/>
<dbReference type="GO" id="GO:0015833">
    <property type="term" value="P:peptide transport"/>
    <property type="evidence" value="ECO:0007669"/>
    <property type="project" value="TreeGrafter"/>
</dbReference>
<dbReference type="HOGENOM" id="CLU_017028_8_6_2"/>
<dbReference type="InterPro" id="IPR039424">
    <property type="entry name" value="SBP_5"/>
</dbReference>
<dbReference type="InterPro" id="IPR000914">
    <property type="entry name" value="SBP_5_dom"/>
</dbReference>
<evidence type="ECO:0000313" key="3">
    <source>
        <dbReference type="EMBL" id="AFK51478.1"/>
    </source>
</evidence>
<dbReference type="InParanoid" id="I3TFE0"/>
<keyword evidence="1" id="KW-0472">Membrane</keyword>
<dbReference type="KEGG" id="thg:TCELL_1055"/>
<dbReference type="RefSeq" id="WP_014737728.1">
    <property type="nucleotide sequence ID" value="NC_017954.1"/>
</dbReference>
<dbReference type="GeneID" id="13013374"/>
<evidence type="ECO:0000313" key="4">
    <source>
        <dbReference type="Proteomes" id="UP000005270"/>
    </source>
</evidence>
<dbReference type="OrthoDB" id="194307at2157"/>
<dbReference type="PANTHER" id="PTHR30290">
    <property type="entry name" value="PERIPLASMIC BINDING COMPONENT OF ABC TRANSPORTER"/>
    <property type="match status" value="1"/>
</dbReference>
<name>I3TFE0_THEC1</name>
<dbReference type="EMBL" id="CP003531">
    <property type="protein sequence ID" value="AFK51478.1"/>
    <property type="molecule type" value="Genomic_DNA"/>
</dbReference>
<keyword evidence="4" id="KW-1185">Reference proteome</keyword>